<evidence type="ECO:0000313" key="3">
    <source>
        <dbReference type="Proteomes" id="UP001652264"/>
    </source>
</evidence>
<sequence>MGIEHPLVDGTGAGYVVSETVGRLVALTPMRADLVVQAAAAGLRVVFLTPDSSRLTEPFRQVLDAADGRWVVRSGDGALRDGSTGTSLLGLADGFRSPRTTDAVDPRYLEVPRPEQVQFVVSASIRHRPDAGTRLGRAWETFAALGPGTTPSGWGSHEPVEADWDKDTLTAAARARMPQDARFVVVGDERAPLAGSLTARRTEHGVEEVVSGLVGVGVPGSDAVQRAHDAVTVLLGDLCRTALPLVAMVFARVGSADLTVRPTLEQDPEPVAMLLGSPAVKGLGLDVDEMRDRFGAERVGRPRVPSLVLRFRDGPSRPDATGWERLRPVVDHLGRDALERLTGRDLGAGRTPQEEQHRAP</sequence>
<dbReference type="GeneID" id="95324286"/>
<name>A0ABT2HDN2_9MICO</name>
<evidence type="ECO:0000256" key="1">
    <source>
        <dbReference type="SAM" id="MobiDB-lite"/>
    </source>
</evidence>
<dbReference type="Proteomes" id="UP001652264">
    <property type="component" value="Unassembled WGS sequence"/>
</dbReference>
<keyword evidence="3" id="KW-1185">Reference proteome</keyword>
<accession>A0ABT2HDN2</accession>
<proteinExistence type="predicted"/>
<dbReference type="RefSeq" id="WP_141861785.1">
    <property type="nucleotide sequence ID" value="NZ_BMNV01000004.1"/>
</dbReference>
<protein>
    <submittedName>
        <fullName evidence="2">DUF6177 family protein</fullName>
    </submittedName>
</protein>
<dbReference type="Pfam" id="PF19674">
    <property type="entry name" value="DUF6177"/>
    <property type="match status" value="1"/>
</dbReference>
<evidence type="ECO:0000313" key="2">
    <source>
        <dbReference type="EMBL" id="MCS6521371.1"/>
    </source>
</evidence>
<comment type="caution">
    <text evidence="2">The sequence shown here is derived from an EMBL/GenBank/DDBJ whole genome shotgun (WGS) entry which is preliminary data.</text>
</comment>
<organism evidence="2 3">
    <name type="scientific">Curtobacterium citreum</name>
    <dbReference type="NCBI Taxonomy" id="2036"/>
    <lineage>
        <taxon>Bacteria</taxon>
        <taxon>Bacillati</taxon>
        <taxon>Actinomycetota</taxon>
        <taxon>Actinomycetes</taxon>
        <taxon>Micrococcales</taxon>
        <taxon>Microbacteriaceae</taxon>
        <taxon>Curtobacterium</taxon>
    </lineage>
</organism>
<gene>
    <name evidence="2" type="ORF">NYQ28_02180</name>
</gene>
<dbReference type="InterPro" id="IPR046175">
    <property type="entry name" value="DUF6177"/>
</dbReference>
<dbReference type="EMBL" id="JANVAD010000001">
    <property type="protein sequence ID" value="MCS6521371.1"/>
    <property type="molecule type" value="Genomic_DNA"/>
</dbReference>
<reference evidence="2 3" key="1">
    <citation type="submission" date="2022-08" db="EMBL/GenBank/DDBJ databases">
        <title>Taxonomy of Curtobacterium flaccumfaciens.</title>
        <authorList>
            <person name="Osdaghi E."/>
            <person name="Taghavi S.M."/>
            <person name="Hamidizade M."/>
            <person name="Abachi H."/>
            <person name="Fazliarab A."/>
            <person name="Baeyen S."/>
            <person name="Portier P."/>
            <person name="Van Vaerenbergh J."/>
            <person name="Jacques M.-A."/>
        </authorList>
    </citation>
    <scope>NUCLEOTIDE SEQUENCE [LARGE SCALE GENOMIC DNA]</scope>
    <source>
        <strain evidence="2 3">LMG8786T</strain>
    </source>
</reference>
<feature type="region of interest" description="Disordered" evidence="1">
    <location>
        <begin position="340"/>
        <end position="360"/>
    </location>
</feature>